<feature type="non-terminal residue" evidence="2">
    <location>
        <position position="154"/>
    </location>
</feature>
<accession>A0A392PI81</accession>
<feature type="compositionally biased region" description="Basic residues" evidence="1">
    <location>
        <begin position="51"/>
        <end position="64"/>
    </location>
</feature>
<sequence length="154" mass="17740">MPFFLMGTSRRWLYQQSETREVEGSDSQVNLSRFHRPEGNISSEDRNVERKGKHVNSHYVHNKPRNSSTNGRQQSHHSRVNIKDSYAQAKAFIGVVVHTGMTYNIQNAFHEQGYFGVKATPLGSNLILLEGQEVGEMEALMEDAKDWLDQWFKE</sequence>
<dbReference type="Proteomes" id="UP000265520">
    <property type="component" value="Unassembled WGS sequence"/>
</dbReference>
<evidence type="ECO:0000313" key="3">
    <source>
        <dbReference type="Proteomes" id="UP000265520"/>
    </source>
</evidence>
<name>A0A392PI81_9FABA</name>
<protein>
    <submittedName>
        <fullName evidence="2">Uncharacterized protein</fullName>
    </submittedName>
</protein>
<feature type="compositionally biased region" description="Basic and acidic residues" evidence="1">
    <location>
        <begin position="35"/>
        <end position="50"/>
    </location>
</feature>
<organism evidence="2 3">
    <name type="scientific">Trifolium medium</name>
    <dbReference type="NCBI Taxonomy" id="97028"/>
    <lineage>
        <taxon>Eukaryota</taxon>
        <taxon>Viridiplantae</taxon>
        <taxon>Streptophyta</taxon>
        <taxon>Embryophyta</taxon>
        <taxon>Tracheophyta</taxon>
        <taxon>Spermatophyta</taxon>
        <taxon>Magnoliopsida</taxon>
        <taxon>eudicotyledons</taxon>
        <taxon>Gunneridae</taxon>
        <taxon>Pentapetalae</taxon>
        <taxon>rosids</taxon>
        <taxon>fabids</taxon>
        <taxon>Fabales</taxon>
        <taxon>Fabaceae</taxon>
        <taxon>Papilionoideae</taxon>
        <taxon>50 kb inversion clade</taxon>
        <taxon>NPAAA clade</taxon>
        <taxon>Hologalegina</taxon>
        <taxon>IRL clade</taxon>
        <taxon>Trifolieae</taxon>
        <taxon>Trifolium</taxon>
    </lineage>
</organism>
<evidence type="ECO:0000313" key="2">
    <source>
        <dbReference type="EMBL" id="MCI10595.1"/>
    </source>
</evidence>
<reference evidence="2 3" key="1">
    <citation type="journal article" date="2018" name="Front. Plant Sci.">
        <title>Red Clover (Trifolium pratense) and Zigzag Clover (T. medium) - A Picture of Genomic Similarities and Differences.</title>
        <authorList>
            <person name="Dluhosova J."/>
            <person name="Istvanek J."/>
            <person name="Nedelnik J."/>
            <person name="Repkova J."/>
        </authorList>
    </citation>
    <scope>NUCLEOTIDE SEQUENCE [LARGE SCALE GENOMIC DNA]</scope>
    <source>
        <strain evidence="3">cv. 10/8</strain>
        <tissue evidence="2">Leaf</tissue>
    </source>
</reference>
<dbReference type="EMBL" id="LXQA010076902">
    <property type="protein sequence ID" value="MCI10595.1"/>
    <property type="molecule type" value="Genomic_DNA"/>
</dbReference>
<dbReference type="AlphaFoldDB" id="A0A392PI81"/>
<feature type="region of interest" description="Disordered" evidence="1">
    <location>
        <begin position="23"/>
        <end position="79"/>
    </location>
</feature>
<comment type="caution">
    <text evidence="2">The sequence shown here is derived from an EMBL/GenBank/DDBJ whole genome shotgun (WGS) entry which is preliminary data.</text>
</comment>
<keyword evidence="3" id="KW-1185">Reference proteome</keyword>
<evidence type="ECO:0000256" key="1">
    <source>
        <dbReference type="SAM" id="MobiDB-lite"/>
    </source>
</evidence>
<proteinExistence type="predicted"/>